<protein>
    <submittedName>
        <fullName evidence="2">Replication protein</fullName>
    </submittedName>
</protein>
<feature type="region of interest" description="Disordered" evidence="1">
    <location>
        <begin position="258"/>
        <end position="285"/>
    </location>
</feature>
<dbReference type="Proteomes" id="UP000596929">
    <property type="component" value="Unassembled WGS sequence"/>
</dbReference>
<proteinExistence type="predicted"/>
<dbReference type="Gene3D" id="1.10.10.630">
    <property type="entry name" value="DnaD domain-like"/>
    <property type="match status" value="1"/>
</dbReference>
<evidence type="ECO:0000313" key="3">
    <source>
        <dbReference type="Proteomes" id="UP000596929"/>
    </source>
</evidence>
<dbReference type="EMBL" id="JACOOO010000001">
    <property type="protein sequence ID" value="MBC5627567.1"/>
    <property type="molecule type" value="Genomic_DNA"/>
</dbReference>
<dbReference type="InterPro" id="IPR034829">
    <property type="entry name" value="DnaD-like_sf"/>
</dbReference>
<dbReference type="PANTHER" id="PTHR37293">
    <property type="entry name" value="PHAGE REPLICATION PROTEIN-RELATED"/>
    <property type="match status" value="1"/>
</dbReference>
<keyword evidence="3" id="KW-1185">Reference proteome</keyword>
<sequence>MPFRLVYTEFWQDPKVMEEMTPEDKYFYLYLLTNPCTNMIGIYRIVKKQMAFDLGYSIESINSLMDRFINYHKLIKYNNESKELCIIHYGKYNLNRGGKPMLDCIKKDLSNVRDVSFISDMVVHVKNPSIKTFICDYLSNIYNDTSDDTYTNSERQGDKTINHKPKTINQIHNPTTTTINSSSEKSSSCGSKGNLEIFKHFEKCGFIVTAMLMDQIAADIEVFSGQWLMDAATEAMNRGKINNYKYVLGILQNWQTKGRNDSNATGGNSTKDNSSNKDSEYDFEKFRRPSDEHIEDVGEIDF</sequence>
<dbReference type="InterPro" id="IPR053162">
    <property type="entry name" value="DnaD"/>
</dbReference>
<accession>A0ABR7D8K8</accession>
<organism evidence="2 3">
    <name type="scientific">Clostridium hominis</name>
    <dbReference type="NCBI Taxonomy" id="2763036"/>
    <lineage>
        <taxon>Bacteria</taxon>
        <taxon>Bacillati</taxon>
        <taxon>Bacillota</taxon>
        <taxon>Clostridia</taxon>
        <taxon>Eubacteriales</taxon>
        <taxon>Clostridiaceae</taxon>
        <taxon>Clostridium</taxon>
    </lineage>
</organism>
<dbReference type="SUPFAM" id="SSF158499">
    <property type="entry name" value="DnaD domain-like"/>
    <property type="match status" value="1"/>
</dbReference>
<gene>
    <name evidence="2" type="ORF">H8S20_01525</name>
</gene>
<reference evidence="2 3" key="1">
    <citation type="submission" date="2020-08" db="EMBL/GenBank/DDBJ databases">
        <title>Genome public.</title>
        <authorList>
            <person name="Liu C."/>
            <person name="Sun Q."/>
        </authorList>
    </citation>
    <scope>NUCLEOTIDE SEQUENCE [LARGE SCALE GENOMIC DNA]</scope>
    <source>
        <strain evidence="2 3">NSJ-6</strain>
    </source>
</reference>
<comment type="caution">
    <text evidence="2">The sequence shown here is derived from an EMBL/GenBank/DDBJ whole genome shotgun (WGS) entry which is preliminary data.</text>
</comment>
<dbReference type="RefSeq" id="WP_186859115.1">
    <property type="nucleotide sequence ID" value="NZ_JACOOO010000001.1"/>
</dbReference>
<feature type="compositionally biased region" description="Basic and acidic residues" evidence="1">
    <location>
        <begin position="274"/>
        <end position="285"/>
    </location>
</feature>
<name>A0ABR7D8K8_9CLOT</name>
<evidence type="ECO:0000256" key="1">
    <source>
        <dbReference type="SAM" id="MobiDB-lite"/>
    </source>
</evidence>
<evidence type="ECO:0000313" key="2">
    <source>
        <dbReference type="EMBL" id="MBC5627567.1"/>
    </source>
</evidence>
<dbReference type="PANTHER" id="PTHR37293:SF5">
    <property type="entry name" value="DNA REPLICATION PROTEIN"/>
    <property type="match status" value="1"/>
</dbReference>